<keyword evidence="3" id="KW-1185">Reference proteome</keyword>
<evidence type="ECO:0000313" key="3">
    <source>
        <dbReference type="Proteomes" id="UP000016926"/>
    </source>
</evidence>
<evidence type="ECO:0000256" key="1">
    <source>
        <dbReference type="SAM" id="MobiDB-lite"/>
    </source>
</evidence>
<evidence type="ECO:0000313" key="2">
    <source>
        <dbReference type="EMBL" id="EMS21486.1"/>
    </source>
</evidence>
<sequence length="249" mass="28089">MLKKTLAAIDLTLCRPTLRSHPRLFHTTPDNCARRPALLPPKPPADEGESQYLRAPRNLQEVFVPDDWRTPPPPPHPKLPLNTDVTLHPLIGTEVDLTKGLSREFVARSWAEGDNFQLSTPYMRNPKDITVWQVYKAQPLIHADAEEEIRQMLSRLKVGRIKITNRTLLFNNDWWLKFYTAQVRSDGSNLLKAIWLDSSSILPVEQALTAANNPPLPSFFSLLLPYHYALLAVSPGVCGTDDFGKVNPA</sequence>
<protein>
    <submittedName>
        <fullName evidence="2">Uncharacterized protein</fullName>
    </submittedName>
</protein>
<dbReference type="Proteomes" id="UP000016926">
    <property type="component" value="Unassembled WGS sequence"/>
</dbReference>
<feature type="region of interest" description="Disordered" evidence="1">
    <location>
        <begin position="25"/>
        <end position="50"/>
    </location>
</feature>
<proteinExistence type="predicted"/>
<dbReference type="HOGENOM" id="CLU_1116270_0_0_1"/>
<organism evidence="2 3">
    <name type="scientific">Rhodotorula toruloides (strain NP11)</name>
    <name type="common">Yeast</name>
    <name type="synonym">Rhodosporidium toruloides</name>
    <dbReference type="NCBI Taxonomy" id="1130832"/>
    <lineage>
        <taxon>Eukaryota</taxon>
        <taxon>Fungi</taxon>
        <taxon>Dikarya</taxon>
        <taxon>Basidiomycota</taxon>
        <taxon>Pucciniomycotina</taxon>
        <taxon>Microbotryomycetes</taxon>
        <taxon>Sporidiobolales</taxon>
        <taxon>Sporidiobolaceae</taxon>
        <taxon>Rhodotorula</taxon>
    </lineage>
</organism>
<dbReference type="EMBL" id="KB722655">
    <property type="protein sequence ID" value="EMS21486.1"/>
    <property type="molecule type" value="Genomic_DNA"/>
</dbReference>
<gene>
    <name evidence="2" type="ORF">RHTO_01546</name>
</gene>
<dbReference type="RefSeq" id="XP_016272605.1">
    <property type="nucleotide sequence ID" value="XM_016415227.1"/>
</dbReference>
<name>M7WTS1_RHOT1</name>
<accession>M7WTS1</accession>
<dbReference type="AlphaFoldDB" id="M7WTS1"/>
<reference evidence="2 3" key="1">
    <citation type="journal article" date="2012" name="Nat. Commun.">
        <title>A multi-omic map of the lipid-producing yeast Rhodosporidium toruloides.</title>
        <authorList>
            <person name="Zhu Z."/>
            <person name="Zhang S."/>
            <person name="Liu H."/>
            <person name="Shen H."/>
            <person name="Lin X."/>
            <person name="Yang F."/>
            <person name="Zhou Y.J."/>
            <person name="Jin G."/>
            <person name="Ye M."/>
            <person name="Zou H."/>
            <person name="Zou H."/>
            <person name="Zhao Z.K."/>
        </authorList>
    </citation>
    <scope>NUCLEOTIDE SEQUENCE [LARGE SCALE GENOMIC DNA]</scope>
    <source>
        <strain evidence="2 3">NP11</strain>
    </source>
</reference>
<dbReference type="GeneID" id="27365559"/>